<evidence type="ECO:0000259" key="1">
    <source>
        <dbReference type="Pfam" id="PF05347"/>
    </source>
</evidence>
<dbReference type="Pfam" id="PF05347">
    <property type="entry name" value="Complex1_LYR"/>
    <property type="match status" value="1"/>
</dbReference>
<organism evidence="2 3">
    <name type="scientific">Chlorella vulgaris</name>
    <name type="common">Green alga</name>
    <dbReference type="NCBI Taxonomy" id="3077"/>
    <lineage>
        <taxon>Eukaryota</taxon>
        <taxon>Viridiplantae</taxon>
        <taxon>Chlorophyta</taxon>
        <taxon>core chlorophytes</taxon>
        <taxon>Trebouxiophyceae</taxon>
        <taxon>Chlorellales</taxon>
        <taxon>Chlorellaceae</taxon>
        <taxon>Chlorella clade</taxon>
        <taxon>Chlorella</taxon>
    </lineage>
</organism>
<evidence type="ECO:0000313" key="3">
    <source>
        <dbReference type="Proteomes" id="UP001055712"/>
    </source>
</evidence>
<dbReference type="CDD" id="cd20264">
    <property type="entry name" value="Complex1_LYR_LYRM4"/>
    <property type="match status" value="1"/>
</dbReference>
<sequence length="93" mass="10889">MSAPEARALYRAFLRHAQHFGTSYNIKEYVKRRAREGFTEAQAVTDSAELARVWEQGRQQLEVVRRQSIVYGLYSRRHRHAMDLLKQEGSPAR</sequence>
<dbReference type="OrthoDB" id="275715at2759"/>
<dbReference type="InterPro" id="IPR008011">
    <property type="entry name" value="Complex1_LYR_dom"/>
</dbReference>
<feature type="domain" description="Complex 1 LYR protein" evidence="1">
    <location>
        <begin position="5"/>
        <end position="63"/>
    </location>
</feature>
<dbReference type="InterPro" id="IPR045297">
    <property type="entry name" value="Complex1_LYR_LYRM4"/>
</dbReference>
<reference evidence="2" key="2">
    <citation type="submission" date="2020-11" db="EMBL/GenBank/DDBJ databases">
        <authorList>
            <person name="Cecchin M."/>
            <person name="Marcolungo L."/>
            <person name="Rossato M."/>
            <person name="Girolomoni L."/>
            <person name="Cosentino E."/>
            <person name="Cuine S."/>
            <person name="Li-Beisson Y."/>
            <person name="Delledonne M."/>
            <person name="Ballottari M."/>
        </authorList>
    </citation>
    <scope>NUCLEOTIDE SEQUENCE</scope>
    <source>
        <strain evidence="2">211/11P</strain>
        <tissue evidence="2">Whole cell</tissue>
    </source>
</reference>
<dbReference type="PANTHER" id="PTHR47158">
    <property type="entry name" value="OS08G0239000 PROTEIN"/>
    <property type="match status" value="1"/>
</dbReference>
<comment type="caution">
    <text evidence="2">The sequence shown here is derived from an EMBL/GenBank/DDBJ whole genome shotgun (WGS) entry which is preliminary data.</text>
</comment>
<dbReference type="AlphaFoldDB" id="A0A9D4YZJ5"/>
<dbReference type="Proteomes" id="UP001055712">
    <property type="component" value="Unassembled WGS sequence"/>
</dbReference>
<accession>A0A9D4YZJ5</accession>
<name>A0A9D4YZJ5_CHLVU</name>
<dbReference type="EMBL" id="SIDB01000002">
    <property type="protein sequence ID" value="KAI3435584.1"/>
    <property type="molecule type" value="Genomic_DNA"/>
</dbReference>
<keyword evidence="3" id="KW-1185">Reference proteome</keyword>
<protein>
    <recommendedName>
        <fullName evidence="1">Complex 1 LYR protein domain-containing protein</fullName>
    </recommendedName>
</protein>
<gene>
    <name evidence="2" type="ORF">D9Q98_001649</name>
</gene>
<proteinExistence type="predicted"/>
<reference evidence="2" key="1">
    <citation type="journal article" date="2019" name="Plant J.">
        <title>Chlorella vulgaris genome assembly and annotation reveals the molecular basis for metabolic acclimation to high light conditions.</title>
        <authorList>
            <person name="Cecchin M."/>
            <person name="Marcolungo L."/>
            <person name="Rossato M."/>
            <person name="Girolomoni L."/>
            <person name="Cosentino E."/>
            <person name="Cuine S."/>
            <person name="Li-Beisson Y."/>
            <person name="Delledonne M."/>
            <person name="Ballottari M."/>
        </authorList>
    </citation>
    <scope>NUCLEOTIDE SEQUENCE</scope>
    <source>
        <strain evidence="2">211/11P</strain>
    </source>
</reference>
<dbReference type="PANTHER" id="PTHR47158:SF1">
    <property type="entry name" value="OS08G0239000 PROTEIN"/>
    <property type="match status" value="1"/>
</dbReference>
<dbReference type="GO" id="GO:0016226">
    <property type="term" value="P:iron-sulfur cluster assembly"/>
    <property type="evidence" value="ECO:0007669"/>
    <property type="project" value="InterPro"/>
</dbReference>
<evidence type="ECO:0000313" key="2">
    <source>
        <dbReference type="EMBL" id="KAI3435584.1"/>
    </source>
</evidence>